<feature type="domain" description="Protein kinase" evidence="8">
    <location>
        <begin position="908"/>
        <end position="1157"/>
    </location>
</feature>
<evidence type="ECO:0000313" key="10">
    <source>
        <dbReference type="Proteomes" id="UP000324585"/>
    </source>
</evidence>
<evidence type="ECO:0000256" key="5">
    <source>
        <dbReference type="ARBA" id="ARBA00022840"/>
    </source>
</evidence>
<organism evidence="9 10">
    <name type="scientific">Porphyridium purpureum</name>
    <name type="common">Red alga</name>
    <name type="synonym">Porphyridium cruentum</name>
    <dbReference type="NCBI Taxonomy" id="35688"/>
    <lineage>
        <taxon>Eukaryota</taxon>
        <taxon>Rhodophyta</taxon>
        <taxon>Bangiophyceae</taxon>
        <taxon>Porphyridiales</taxon>
        <taxon>Porphyridiaceae</taxon>
        <taxon>Porphyridium</taxon>
    </lineage>
</organism>
<comment type="caution">
    <text evidence="9">The sequence shown here is derived from an EMBL/GenBank/DDBJ whole genome shotgun (WGS) entry which is preliminary data.</text>
</comment>
<evidence type="ECO:0000256" key="4">
    <source>
        <dbReference type="ARBA" id="ARBA00022777"/>
    </source>
</evidence>
<evidence type="ECO:0000259" key="8">
    <source>
        <dbReference type="PROSITE" id="PS50011"/>
    </source>
</evidence>
<dbReference type="PROSITE" id="PS00107">
    <property type="entry name" value="PROTEIN_KINASE_ATP"/>
    <property type="match status" value="1"/>
</dbReference>
<dbReference type="AlphaFoldDB" id="A0A5J4YGY3"/>
<dbReference type="GO" id="GO:0005524">
    <property type="term" value="F:ATP binding"/>
    <property type="evidence" value="ECO:0007669"/>
    <property type="project" value="UniProtKB-UniRule"/>
</dbReference>
<dbReference type="CDD" id="cd06606">
    <property type="entry name" value="STKc_MAPKKK"/>
    <property type="match status" value="1"/>
</dbReference>
<dbReference type="SUPFAM" id="SSF48371">
    <property type="entry name" value="ARM repeat"/>
    <property type="match status" value="1"/>
</dbReference>
<dbReference type="PROSITE" id="PS00108">
    <property type="entry name" value="PROTEIN_KINASE_ST"/>
    <property type="match status" value="1"/>
</dbReference>
<feature type="region of interest" description="Disordered" evidence="7">
    <location>
        <begin position="17"/>
        <end position="116"/>
    </location>
</feature>
<dbReference type="PANTHER" id="PTHR11584:SF369">
    <property type="entry name" value="MITOGEN-ACTIVATED PROTEIN KINASE KINASE KINASE 19-RELATED"/>
    <property type="match status" value="1"/>
</dbReference>
<dbReference type="SUPFAM" id="SSF56112">
    <property type="entry name" value="Protein kinase-like (PK-like)"/>
    <property type="match status" value="1"/>
</dbReference>
<dbReference type="PANTHER" id="PTHR11584">
    <property type="entry name" value="SERINE/THREONINE PROTEIN KINASE"/>
    <property type="match status" value="1"/>
</dbReference>
<evidence type="ECO:0000256" key="6">
    <source>
        <dbReference type="PROSITE-ProRule" id="PRU10141"/>
    </source>
</evidence>
<dbReference type="InterPro" id="IPR016024">
    <property type="entry name" value="ARM-type_fold"/>
</dbReference>
<dbReference type="GO" id="GO:0004674">
    <property type="term" value="F:protein serine/threonine kinase activity"/>
    <property type="evidence" value="ECO:0007669"/>
    <property type="project" value="UniProtKB-KW"/>
</dbReference>
<dbReference type="InterPro" id="IPR011989">
    <property type="entry name" value="ARM-like"/>
</dbReference>
<dbReference type="Pfam" id="PF00069">
    <property type="entry name" value="Pkinase"/>
    <property type="match status" value="1"/>
</dbReference>
<dbReference type="SMART" id="SM00220">
    <property type="entry name" value="S_TKc"/>
    <property type="match status" value="1"/>
</dbReference>
<feature type="region of interest" description="Disordered" evidence="7">
    <location>
        <begin position="155"/>
        <end position="208"/>
    </location>
</feature>
<dbReference type="InterPro" id="IPR008271">
    <property type="entry name" value="Ser/Thr_kinase_AS"/>
</dbReference>
<evidence type="ECO:0000256" key="1">
    <source>
        <dbReference type="ARBA" id="ARBA00022527"/>
    </source>
</evidence>
<gene>
    <name evidence="9" type="ORF">FVE85_8961</name>
</gene>
<keyword evidence="10" id="KW-1185">Reference proteome</keyword>
<dbReference type="InterPro" id="IPR000225">
    <property type="entry name" value="Armadillo"/>
</dbReference>
<keyword evidence="5 6" id="KW-0067">ATP-binding</keyword>
<proteinExistence type="predicted"/>
<dbReference type="InterPro" id="IPR011009">
    <property type="entry name" value="Kinase-like_dom_sf"/>
</dbReference>
<dbReference type="OrthoDB" id="266718at2759"/>
<protein>
    <submittedName>
        <fullName evidence="9">Cytokinesis protein sepH</fullName>
    </submittedName>
</protein>
<dbReference type="InterPro" id="IPR017441">
    <property type="entry name" value="Protein_kinase_ATP_BS"/>
</dbReference>
<evidence type="ECO:0000256" key="3">
    <source>
        <dbReference type="ARBA" id="ARBA00022741"/>
    </source>
</evidence>
<keyword evidence="3 6" id="KW-0547">Nucleotide-binding</keyword>
<dbReference type="SMART" id="SM00185">
    <property type="entry name" value="ARM"/>
    <property type="match status" value="3"/>
</dbReference>
<name>A0A5J4YGY3_PORPP</name>
<evidence type="ECO:0000256" key="7">
    <source>
        <dbReference type="SAM" id="MobiDB-lite"/>
    </source>
</evidence>
<feature type="compositionally biased region" description="Polar residues" evidence="7">
    <location>
        <begin position="52"/>
        <end position="63"/>
    </location>
</feature>
<dbReference type="PROSITE" id="PS50011">
    <property type="entry name" value="PROTEIN_KINASE_DOM"/>
    <property type="match status" value="1"/>
</dbReference>
<dbReference type="Gene3D" id="1.25.10.10">
    <property type="entry name" value="Leucine-rich Repeat Variant"/>
    <property type="match status" value="1"/>
</dbReference>
<feature type="binding site" evidence="6">
    <location>
        <position position="937"/>
    </location>
    <ligand>
        <name>ATP</name>
        <dbReference type="ChEBI" id="CHEBI:30616"/>
    </ligand>
</feature>
<feature type="compositionally biased region" description="Low complexity" evidence="7">
    <location>
        <begin position="294"/>
        <end position="327"/>
    </location>
</feature>
<keyword evidence="1" id="KW-0723">Serine/threonine-protein kinase</keyword>
<keyword evidence="2" id="KW-0808">Transferase</keyword>
<dbReference type="EMBL" id="VRMN01000027">
    <property type="protein sequence ID" value="KAA8490435.1"/>
    <property type="molecule type" value="Genomic_DNA"/>
</dbReference>
<dbReference type="Gene3D" id="1.10.510.10">
    <property type="entry name" value="Transferase(Phosphotransferase) domain 1"/>
    <property type="match status" value="1"/>
</dbReference>
<accession>A0A5J4YGY3</accession>
<dbReference type="Proteomes" id="UP000324585">
    <property type="component" value="Unassembled WGS sequence"/>
</dbReference>
<sequence length="1166" mass="125467">MMGFFQNWVRGRALSGQASSKGSDLHEHVGPVTSTAGATGAPQSARRRDPNASGSTTHSTTQDQSRKQEPPVKSEQQAQQVQQLLPYTRAVQSRRSIKIDHRKSARDTIQTQDARSQAAAHAAASRAKNNVSRSTDACTQVANEATRRRMGPKILDTSKTAGDMPTRAHSPEQRGAQQRTGIQRSARKVRTQPALTEDSSESVGETACISGSAEVTPVRTARSTQEQVDQLLHNIANAVCEDARQRSKVCKENELRVVLAYAAGSPTAEGAASTATTKHGHSISPAHEGTHVRSPAYSQTYSSSSSSAATEHSSGTASSTTSTASPAGLHQQRGTCSRTGSRVRVSKQAQRDALIILSEVAAVESGEIIERLLRLGALDVALDVVLSYTAAPRATTIAPDELRPVTICSSKPKVGATAGLDTEPIASSALPACGPDHVAICWATRALRNITAGARAWSIDHASRPLHHLVKRGCVPVLCQLMCGSMSFLDAACDAAALISMISADSELRPELARSHAIEALCQLARNAPDFREAQLHVICALAEMSQGNTSGPGVAESECAYVELLCDQGALDAALGAIGCARDTRTIAEAARMLGNLACSKVGMATLQSAGCVIGLAQRLPRWMQCAAHAFTGKRGKSRAAVTPARAKEQHPAQYADMYSCACSNATYDQVVPAMELIRALCNVCMEPNAASAAIHAGAPACLARHFEDALFANDQAHAEQCPKVSLFDEAHRLLVIMARAGAASRAHVLNAVNSAISSAHTTGRATRLLYGLRDSIVQYTAQESLPQLSGVSSIEALTYVQLDSDPALSPDEALRRSLSMAQRSFQPSGSMLLVERPCALDTADVLEDEARRLPRAQALSHGIHVPADRLLAHIPDKENVRGRVNKETTAREKQPTSKDRLDRDQFELGQTLGRGAYGTVVLAKNSRSGELVAIKQFHDVVDRSALKEQRIWRELDHLNVVRYHGFFLGDDNRLSLVAEYVDGWSLAEHLASFQEFSEPLVAEIVKQVLDGLAYLHERGIVHRDLKPANILVSRAGVVKITDFGVSTSPWLGSLATGNTMVGTPWYLDPQVIQGKPYNSSVDIFSLGCTALELATGRRPFHEFTSMQVLFRMVEHGRPDIPRHLSAAFQSFLRDCWHPDLSQRPSATHLLAHAFLTNCTQTVNK</sequence>
<feature type="region of interest" description="Disordered" evidence="7">
    <location>
        <begin position="265"/>
        <end position="344"/>
    </location>
</feature>
<reference evidence="10" key="1">
    <citation type="journal article" date="2019" name="Nat. Commun.">
        <title>Expansion of phycobilisome linker gene families in mesophilic red algae.</title>
        <authorList>
            <person name="Lee J."/>
            <person name="Kim D."/>
            <person name="Bhattacharya D."/>
            <person name="Yoon H.S."/>
        </authorList>
    </citation>
    <scope>NUCLEOTIDE SEQUENCE [LARGE SCALE GENOMIC DNA]</scope>
    <source>
        <strain evidence="10">CCMP 1328</strain>
    </source>
</reference>
<evidence type="ECO:0000256" key="2">
    <source>
        <dbReference type="ARBA" id="ARBA00022679"/>
    </source>
</evidence>
<keyword evidence="4" id="KW-0418">Kinase</keyword>
<evidence type="ECO:0000313" key="9">
    <source>
        <dbReference type="EMBL" id="KAA8490435.1"/>
    </source>
</evidence>
<dbReference type="InterPro" id="IPR000719">
    <property type="entry name" value="Prot_kinase_dom"/>
</dbReference>